<feature type="transmembrane region" description="Helical" evidence="7">
    <location>
        <begin position="229"/>
        <end position="255"/>
    </location>
</feature>
<feature type="transmembrane region" description="Helical" evidence="7">
    <location>
        <begin position="275"/>
        <end position="301"/>
    </location>
</feature>
<keyword evidence="3" id="KW-1003">Cell membrane</keyword>
<dbReference type="SUPFAM" id="SSF161098">
    <property type="entry name" value="MetI-like"/>
    <property type="match status" value="1"/>
</dbReference>
<sequence length="311" mass="34490">MKRYLLRRVLLMLPTFLGITLLTFAIAQWAPGDPFQLDLENVVSPQQAIEQQRAAKGLDAPVPVQFARWLSRVVRFDFGRSFVDQRPVTEKLTEALPRTALVAGLALLLGFGVAVPLGVQLAVHRRRRWARALEFTLVAAWSIPSFWIAVMLLLLFASPGFFQWFPVQGLADGGFVLPVICLTWPTLVVATRQVRSAMNEALSQDYVKAARARGIPERRVVWKHALRNSLLPVVTMLGLHLPHLVGGSVVIERIFGIPGMGLLAFESIGSRDYPTVMGAATVMALVTMLSMLLVDLAYAFIDPRIRLEKTA</sequence>
<dbReference type="InterPro" id="IPR035906">
    <property type="entry name" value="MetI-like_sf"/>
</dbReference>
<evidence type="ECO:0000256" key="6">
    <source>
        <dbReference type="ARBA" id="ARBA00023136"/>
    </source>
</evidence>
<evidence type="ECO:0000256" key="2">
    <source>
        <dbReference type="ARBA" id="ARBA00022448"/>
    </source>
</evidence>
<protein>
    <submittedName>
        <fullName evidence="9">Diguanylate cyclase</fullName>
    </submittedName>
</protein>
<evidence type="ECO:0000256" key="4">
    <source>
        <dbReference type="ARBA" id="ARBA00022692"/>
    </source>
</evidence>
<name>A0A2W5W3B4_9BACT</name>
<reference evidence="9 10" key="1">
    <citation type="submission" date="2017-08" db="EMBL/GenBank/DDBJ databases">
        <title>Infants hospitalized years apart are colonized by the same room-sourced microbial strains.</title>
        <authorList>
            <person name="Brooks B."/>
            <person name="Olm M.R."/>
            <person name="Firek B.A."/>
            <person name="Baker R."/>
            <person name="Thomas B.C."/>
            <person name="Morowitz M.J."/>
            <person name="Banfield J.F."/>
        </authorList>
    </citation>
    <scope>NUCLEOTIDE SEQUENCE [LARGE SCALE GENOMIC DNA]</scope>
    <source>
        <strain evidence="9">S2_003_000_R2_14</strain>
    </source>
</reference>
<dbReference type="AlphaFoldDB" id="A0A2W5W3B4"/>
<feature type="transmembrane region" description="Helical" evidence="7">
    <location>
        <begin position="135"/>
        <end position="157"/>
    </location>
</feature>
<dbReference type="InterPro" id="IPR045621">
    <property type="entry name" value="BPD_transp_1_N"/>
</dbReference>
<dbReference type="PANTHER" id="PTHR30465">
    <property type="entry name" value="INNER MEMBRANE ABC TRANSPORTER"/>
    <property type="match status" value="1"/>
</dbReference>
<evidence type="ECO:0000259" key="8">
    <source>
        <dbReference type="PROSITE" id="PS50928"/>
    </source>
</evidence>
<comment type="caution">
    <text evidence="9">The sequence shown here is derived from an EMBL/GenBank/DDBJ whole genome shotgun (WGS) entry which is preliminary data.</text>
</comment>
<comment type="subcellular location">
    <subcellularLocation>
        <location evidence="1 7">Cell membrane</location>
        <topology evidence="1 7">Multi-pass membrane protein</topology>
    </subcellularLocation>
</comment>
<evidence type="ECO:0000256" key="7">
    <source>
        <dbReference type="RuleBase" id="RU363032"/>
    </source>
</evidence>
<dbReference type="PROSITE" id="PS50928">
    <property type="entry name" value="ABC_TM1"/>
    <property type="match status" value="1"/>
</dbReference>
<dbReference type="Pfam" id="PF00528">
    <property type="entry name" value="BPD_transp_1"/>
    <property type="match status" value="1"/>
</dbReference>
<keyword evidence="5 7" id="KW-1133">Transmembrane helix</keyword>
<dbReference type="EMBL" id="QFQP01000002">
    <property type="protein sequence ID" value="PZR17651.1"/>
    <property type="molecule type" value="Genomic_DNA"/>
</dbReference>
<dbReference type="Gene3D" id="1.10.3720.10">
    <property type="entry name" value="MetI-like"/>
    <property type="match status" value="1"/>
</dbReference>
<evidence type="ECO:0000313" key="9">
    <source>
        <dbReference type="EMBL" id="PZR17651.1"/>
    </source>
</evidence>
<dbReference type="GO" id="GO:0055085">
    <property type="term" value="P:transmembrane transport"/>
    <property type="evidence" value="ECO:0007669"/>
    <property type="project" value="InterPro"/>
</dbReference>
<evidence type="ECO:0000256" key="3">
    <source>
        <dbReference type="ARBA" id="ARBA00022475"/>
    </source>
</evidence>
<dbReference type="PANTHER" id="PTHR30465:SF0">
    <property type="entry name" value="OLIGOPEPTIDE TRANSPORT SYSTEM PERMEASE PROTEIN APPB"/>
    <property type="match status" value="1"/>
</dbReference>
<dbReference type="GO" id="GO:0005886">
    <property type="term" value="C:plasma membrane"/>
    <property type="evidence" value="ECO:0007669"/>
    <property type="project" value="UniProtKB-SubCell"/>
</dbReference>
<accession>A0A2W5W3B4</accession>
<gene>
    <name evidence="9" type="ORF">DI536_04895</name>
</gene>
<dbReference type="Pfam" id="PF19300">
    <property type="entry name" value="BPD_transp_1_N"/>
    <property type="match status" value="1"/>
</dbReference>
<evidence type="ECO:0000256" key="1">
    <source>
        <dbReference type="ARBA" id="ARBA00004651"/>
    </source>
</evidence>
<comment type="similarity">
    <text evidence="7">Belongs to the binding-protein-dependent transport system permease family.</text>
</comment>
<feature type="transmembrane region" description="Helical" evidence="7">
    <location>
        <begin position="100"/>
        <end position="123"/>
    </location>
</feature>
<dbReference type="CDD" id="cd06261">
    <property type="entry name" value="TM_PBP2"/>
    <property type="match status" value="1"/>
</dbReference>
<keyword evidence="4 7" id="KW-0812">Transmembrane</keyword>
<organism evidence="9 10">
    <name type="scientific">Archangium gephyra</name>
    <dbReference type="NCBI Taxonomy" id="48"/>
    <lineage>
        <taxon>Bacteria</taxon>
        <taxon>Pseudomonadati</taxon>
        <taxon>Myxococcota</taxon>
        <taxon>Myxococcia</taxon>
        <taxon>Myxococcales</taxon>
        <taxon>Cystobacterineae</taxon>
        <taxon>Archangiaceae</taxon>
        <taxon>Archangium</taxon>
    </lineage>
</organism>
<keyword evidence="2 7" id="KW-0813">Transport</keyword>
<evidence type="ECO:0000313" key="10">
    <source>
        <dbReference type="Proteomes" id="UP000249061"/>
    </source>
</evidence>
<feature type="domain" description="ABC transmembrane type-1" evidence="8">
    <location>
        <begin position="96"/>
        <end position="298"/>
    </location>
</feature>
<proteinExistence type="inferred from homology"/>
<dbReference type="Proteomes" id="UP000249061">
    <property type="component" value="Unassembled WGS sequence"/>
</dbReference>
<dbReference type="InterPro" id="IPR000515">
    <property type="entry name" value="MetI-like"/>
</dbReference>
<feature type="transmembrane region" description="Helical" evidence="7">
    <location>
        <begin position="169"/>
        <end position="190"/>
    </location>
</feature>
<evidence type="ECO:0000256" key="5">
    <source>
        <dbReference type="ARBA" id="ARBA00022989"/>
    </source>
</evidence>
<keyword evidence="6 7" id="KW-0472">Membrane</keyword>